<dbReference type="AlphaFoldDB" id="F8AN09"/>
<name>F8AN09_METOI</name>
<keyword evidence="4" id="KW-1185">Reference proteome</keyword>
<evidence type="ECO:0000313" key="3">
    <source>
        <dbReference type="EMBL" id="AEH06136.1"/>
    </source>
</evidence>
<proteinExistence type="inferred from homology"/>
<dbReference type="NCBIfam" id="NF003378">
    <property type="entry name" value="PRK04452.1-4"/>
    <property type="match status" value="1"/>
</dbReference>
<comment type="similarity">
    <text evidence="1">Belongs to the CdhD family.</text>
</comment>
<evidence type="ECO:0000259" key="2">
    <source>
        <dbReference type="Pfam" id="PF03599"/>
    </source>
</evidence>
<accession>F8AN09</accession>
<feature type="domain" description="CO dehydrogenase/acetyl-CoA synthase delta subunit TIM barrel" evidence="2">
    <location>
        <begin position="92"/>
        <end position="339"/>
    </location>
</feature>
<dbReference type="NCBIfam" id="TIGR00381">
    <property type="entry name" value="cdhD"/>
    <property type="match status" value="1"/>
</dbReference>
<evidence type="ECO:0000313" key="4">
    <source>
        <dbReference type="Proteomes" id="UP000009296"/>
    </source>
</evidence>
<dbReference type="KEGG" id="mok:Metok_0141"/>
<dbReference type="Proteomes" id="UP000009296">
    <property type="component" value="Chromosome"/>
</dbReference>
<evidence type="ECO:0000256" key="1">
    <source>
        <dbReference type="HAMAP-Rule" id="MF_01135"/>
    </source>
</evidence>
<dbReference type="InterPro" id="IPR051069">
    <property type="entry name" value="ACDS_complex_subunit"/>
</dbReference>
<protein>
    <recommendedName>
        <fullName evidence="1">Acetyl-CoA decarbonylase/synthase complex subunit delta</fullName>
        <shortName evidence="1">ACDS complex subunit delta</shortName>
    </recommendedName>
    <alternativeName>
        <fullName evidence="1">Corrinoid/iron-sulfur component small subunit</fullName>
    </alternativeName>
</protein>
<dbReference type="GO" id="GO:0006730">
    <property type="term" value="P:one-carbon metabolic process"/>
    <property type="evidence" value="ECO:0007669"/>
    <property type="project" value="InterPro"/>
</dbReference>
<dbReference type="HAMAP" id="MF_01135">
    <property type="entry name" value="CdhD"/>
    <property type="match status" value="1"/>
</dbReference>
<comment type="subunit">
    <text evidence="1">Heterodimer of delta and gamma chains. The ACDS complex is made up of alpha, epsilon, beta, gamma and delta chains with a probable stoichiometry of (alpha(2)epsilon(2))(4)-beta(8)-(gamma(1)delta(1))(8).</text>
</comment>
<sequence length="407" mass="45341">MIYNDRFFGDSMDLDALIKIVEKVGRIEIDNIEVTADELVINIPSAPPLVIPQTPALKETLVETGISKELKIEIPEIDWEIPINKYKGHIREVQFGKPKSEGGRGKVVKIGGQKALYRFEEPQPNAPVVTFDIFDMPMPGLPKNVRQYFEDVMQDPAEWAKKCVKEFGADMITIHHISTDPKIKDTPVKDAAKLMEELLQAVDVPFVIGGSGDPKKDPLVLEACAEVAEGERCLLASANLDLDYKKVADAAMKYDHNVLSWTIMDPNMAKDLNRRLISHGLDGDRIVMDPTTCSLGYGSEFSINAMTRLRISGLKGDELVNMPMSSGTTNAIGAREAWMKNPKWGDRAYRLPLWEITTGLTMLLSGVDIFMMLHPVSITALKELGKTLTTKPGEIKINTDNYEWIKA</sequence>
<dbReference type="GeneID" id="10772257"/>
<dbReference type="InterPro" id="IPR004486">
    <property type="entry name" value="CO_DH/Ac-CoA_synth_dsu"/>
</dbReference>
<organism evidence="3 4">
    <name type="scientific">Methanothermococcus okinawensis (strain DSM 14208 / JCM 11175 / IH1)</name>
    <dbReference type="NCBI Taxonomy" id="647113"/>
    <lineage>
        <taxon>Archaea</taxon>
        <taxon>Methanobacteriati</taxon>
        <taxon>Methanobacteriota</taxon>
        <taxon>Methanomada group</taxon>
        <taxon>Methanococci</taxon>
        <taxon>Methanococcales</taxon>
        <taxon>Methanococcaceae</taxon>
        <taxon>Methanothermococcus</taxon>
    </lineage>
</organism>
<dbReference type="eggNOG" id="arCOG01980">
    <property type="taxonomic scope" value="Archaea"/>
</dbReference>
<dbReference type="EMBL" id="CP002792">
    <property type="protein sequence ID" value="AEH06136.1"/>
    <property type="molecule type" value="Genomic_DNA"/>
</dbReference>
<dbReference type="PANTHER" id="PTHR36214">
    <property type="match status" value="1"/>
</dbReference>
<gene>
    <name evidence="1" type="primary">cdhD</name>
    <name evidence="3" type="ordered locus">Metok_0141</name>
</gene>
<dbReference type="STRING" id="647113.Metok_0141"/>
<dbReference type="Pfam" id="PF03599">
    <property type="entry name" value="CdhD"/>
    <property type="match status" value="1"/>
</dbReference>
<dbReference type="HOGENOM" id="CLU_040403_0_0_2"/>
<dbReference type="Gene3D" id="3.20.20.20">
    <property type="entry name" value="Dihydropteroate synthase-like"/>
    <property type="match status" value="1"/>
</dbReference>
<comment type="function">
    <text evidence="1">Part of a complex that catalyzes the reversible cleavage of acetyl-CoA, allowing autotrophic growth from CO(2). Probably maintains the overall quaternary structure of the ACDS complex.</text>
</comment>
<dbReference type="InterPro" id="IPR016041">
    <property type="entry name" value="Ac-CoA_synth_d_su_TIM-brl"/>
</dbReference>
<dbReference type="RefSeq" id="WP_013866322.1">
    <property type="nucleotide sequence ID" value="NC_015636.1"/>
</dbReference>
<dbReference type="InterPro" id="IPR011005">
    <property type="entry name" value="Dihydropteroate_synth-like_sf"/>
</dbReference>
<dbReference type="SUPFAM" id="SSF51717">
    <property type="entry name" value="Dihydropteroate synthetase-like"/>
    <property type="match status" value="1"/>
</dbReference>
<dbReference type="PANTHER" id="PTHR36214:SF5">
    <property type="entry name" value="ACETYL-COA DECARBONYLASE_SYNTHASE COMPLEX SUBUNIT DELTA"/>
    <property type="match status" value="1"/>
</dbReference>
<dbReference type="OrthoDB" id="67748at2157"/>
<reference evidence="3" key="1">
    <citation type="submission" date="2011-05" db="EMBL/GenBank/DDBJ databases">
        <title>Complete sequence of chromosome of Methanothermococcus okinawensis IH1.</title>
        <authorList>
            <consortium name="US DOE Joint Genome Institute"/>
            <person name="Lucas S."/>
            <person name="Han J."/>
            <person name="Lapidus A."/>
            <person name="Cheng J.-F."/>
            <person name="Goodwin L."/>
            <person name="Pitluck S."/>
            <person name="Peters L."/>
            <person name="Mikhailova N."/>
            <person name="Held B."/>
            <person name="Han C."/>
            <person name="Tapia R."/>
            <person name="Land M."/>
            <person name="Hauser L."/>
            <person name="Kyrpides N."/>
            <person name="Ivanova N."/>
            <person name="Pagani I."/>
            <person name="Sieprawska-Lupa M."/>
            <person name="Takai K."/>
            <person name="Miyazaki J."/>
            <person name="Whitman W."/>
            <person name="Woyke T."/>
        </authorList>
    </citation>
    <scope>NUCLEOTIDE SEQUENCE [LARGE SCALE GENOMIC DNA]</scope>
    <source>
        <strain evidence="3">IH1</strain>
    </source>
</reference>